<dbReference type="PANTHER" id="PTHR43736:SF1">
    <property type="entry name" value="DIHYDRONEOPTERIN TRIPHOSPHATE DIPHOSPHATASE"/>
    <property type="match status" value="1"/>
</dbReference>
<evidence type="ECO:0000259" key="2">
    <source>
        <dbReference type="PROSITE" id="PS51462"/>
    </source>
</evidence>
<reference evidence="3 4" key="1">
    <citation type="submission" date="2023-03" db="EMBL/GenBank/DDBJ databases">
        <title>YIM 133296 draft genome.</title>
        <authorList>
            <person name="Xiong L."/>
        </authorList>
    </citation>
    <scope>NUCLEOTIDE SEQUENCE [LARGE SCALE GENOMIC DNA]</scope>
    <source>
        <strain evidence="3 4">YIM 133296</strain>
    </source>
</reference>
<evidence type="ECO:0000313" key="3">
    <source>
        <dbReference type="EMBL" id="MDF8265048.1"/>
    </source>
</evidence>
<dbReference type="CDD" id="cd03674">
    <property type="entry name" value="NUDIX_Hydrolase"/>
    <property type="match status" value="1"/>
</dbReference>
<name>A0ABT6C952_9MICO</name>
<feature type="domain" description="Nudix hydrolase" evidence="2">
    <location>
        <begin position="56"/>
        <end position="190"/>
    </location>
</feature>
<dbReference type="RefSeq" id="WP_275238364.1">
    <property type="nucleotide sequence ID" value="NZ_JARFJC010000025.1"/>
</dbReference>
<organism evidence="3 4">
    <name type="scientific">Luteipulveratus flavus</name>
    <dbReference type="NCBI Taxonomy" id="3031728"/>
    <lineage>
        <taxon>Bacteria</taxon>
        <taxon>Bacillati</taxon>
        <taxon>Actinomycetota</taxon>
        <taxon>Actinomycetes</taxon>
        <taxon>Micrococcales</taxon>
        <taxon>Dermacoccaceae</taxon>
        <taxon>Luteipulveratus</taxon>
    </lineage>
</organism>
<dbReference type="PROSITE" id="PS51462">
    <property type="entry name" value="NUDIX"/>
    <property type="match status" value="1"/>
</dbReference>
<comment type="similarity">
    <text evidence="1">Belongs to the Nudix hydrolase family.</text>
</comment>
<sequence>MTTSISVPSAFTRLDADAARLLTAWAPPDAAQAALRQRFLEQVHRHPGATWRHGPAEHLTASALILDATLDQVLLTLHKKARIWVQVGGHLEETDHDVHAAATREAREESGIAGLTVRPGLVQLHEHALPAAFGRCRAHLDLRFAARATPGAVPVASEESEDLAWWPVDALPERTDPDMHELVDAARSALG</sequence>
<dbReference type="SUPFAM" id="SSF55811">
    <property type="entry name" value="Nudix"/>
    <property type="match status" value="1"/>
</dbReference>
<accession>A0ABT6C952</accession>
<proteinExistence type="inferred from homology"/>
<dbReference type="EMBL" id="JAROAV010000031">
    <property type="protein sequence ID" value="MDF8265048.1"/>
    <property type="molecule type" value="Genomic_DNA"/>
</dbReference>
<dbReference type="InterPro" id="IPR015797">
    <property type="entry name" value="NUDIX_hydrolase-like_dom_sf"/>
</dbReference>
<protein>
    <submittedName>
        <fullName evidence="3">NUDIX domain-containing protein</fullName>
    </submittedName>
</protein>
<evidence type="ECO:0000313" key="4">
    <source>
        <dbReference type="Proteomes" id="UP001528912"/>
    </source>
</evidence>
<dbReference type="Pfam" id="PF00293">
    <property type="entry name" value="NUDIX"/>
    <property type="match status" value="1"/>
</dbReference>
<dbReference type="Proteomes" id="UP001528912">
    <property type="component" value="Unassembled WGS sequence"/>
</dbReference>
<dbReference type="InterPro" id="IPR000086">
    <property type="entry name" value="NUDIX_hydrolase_dom"/>
</dbReference>
<comment type="caution">
    <text evidence="3">The sequence shown here is derived from an EMBL/GenBank/DDBJ whole genome shotgun (WGS) entry which is preliminary data.</text>
</comment>
<dbReference type="Gene3D" id="3.90.79.10">
    <property type="entry name" value="Nucleoside Triphosphate Pyrophosphohydrolase"/>
    <property type="match status" value="1"/>
</dbReference>
<dbReference type="PANTHER" id="PTHR43736">
    <property type="entry name" value="ADP-RIBOSE PYROPHOSPHATASE"/>
    <property type="match status" value="1"/>
</dbReference>
<keyword evidence="4" id="KW-1185">Reference proteome</keyword>
<gene>
    <name evidence="3" type="ORF">P4R38_12395</name>
</gene>
<evidence type="ECO:0000256" key="1">
    <source>
        <dbReference type="ARBA" id="ARBA00005582"/>
    </source>
</evidence>